<dbReference type="Gene3D" id="3.30.450.20">
    <property type="entry name" value="PAS domain"/>
    <property type="match status" value="2"/>
</dbReference>
<dbReference type="Gene3D" id="3.40.50.2300">
    <property type="match status" value="2"/>
</dbReference>
<keyword evidence="4" id="KW-1003">Cell membrane</keyword>
<dbReference type="PROSITE" id="PS50109">
    <property type="entry name" value="HIS_KIN"/>
    <property type="match status" value="1"/>
</dbReference>
<dbReference type="InterPro" id="IPR036097">
    <property type="entry name" value="HisK_dim/P_sf"/>
</dbReference>
<feature type="domain" description="Response regulatory" evidence="22">
    <location>
        <begin position="614"/>
        <end position="734"/>
    </location>
</feature>
<dbReference type="InterPro" id="IPR036641">
    <property type="entry name" value="HPT_dom_sf"/>
</dbReference>
<feature type="domain" description="Histidine kinase" evidence="21">
    <location>
        <begin position="374"/>
        <end position="595"/>
    </location>
</feature>
<sequence length="1108" mass="124140">MLNQLRSYGIPARSFFVTFILLALIVGTGMYLLYRQDLDEKRRILHREQVSAVESLTQVVRRELDIIFHDLKLLSARHRPDRPHQDTPEEMKRLASEFISLAEISNGYDQLRFLSATGLELLRVNLKQGRPEVVPPEQLQDKSQRYYFREAMALPEGQIYISPMDLNIENQQIETPHRPMLRVGMPLFQGGKPNGLLLLNYNAEILLQALRRTNLRLGVRSFLLNSDGYYLLGPTPRDEFAFMFPDQEDHSFFQQHPEAWTFIRQHFQGQRSTPQGSYTFATLFVTSPRVGTRRSPKALHWKIVAHLPAEDALFRAESRERFLSYFFAALILILVFATMRARLVYISLQNRNKLDRARRHAIEASRAKSEFLARMSHEIRTPMNAIIGMTYLALRTNLTPKQLDYLTKIDISAKSLLGIINEVLDFSKIESGQFTLENEPFRLDDVLDNVLNIVSVSAEDKGLDLRIQIRSEIPHRLQGDSARIGQVLLNLLGNAVKFTQEGEVLLSVDMLEREGATVLLEFAVQDTGIGIDPEQVGQLFTPFSQADGSISRKFGGTGLGLAICKRIVELMGGQMDLRSTPGEGSRFSFTIRLSIPEEHREPSRPALVPLEGLRVLAVDDNQISRVVLLKMLKGFKLHADTAEDAIEALRMIQSAQENNAPYHLIITDWRMPGMDGMELAQRVKETFTPPPKLIMLTAHGQHEAMARVERVNLDGFLLKPFNRSILLDTIMSLFQDSERSNLQATPKIRNTVGVPEALHGANVLLVEDNAINRQVAQEILQSAGINPDVATNGNEALTNVVNNNYDAVLMDIQMPGMDGYEATRRIRNLPEHQKLPIIAMTAHALNVDKKRSKAAGMNDHVSKPIDPEELMLTLARWIKPNSAPEASSAPVASMPSAEYAAASVPRIPGMDTETALRRVRGNHQLLLRLLDNFAQELPETLAAVARLLTEGQRMSALRQTHAIKGVAGNLGLNLLANAAAALEKSIENEEQEHAALEQLHKHASRFLRDWKSTQSSSGSDEPSPSPLATPTALTPQLRQRLEALLELLAQADISAKHLLKELGPALAGLDPGRARRMEKHMEIFDLAAAHDELHELLSNYPTSQGANQ</sequence>
<dbReference type="InterPro" id="IPR048760">
    <property type="entry name" value="VP0354-like_sensor_dom"/>
</dbReference>
<gene>
    <name evidence="24" type="ORF">SAMN02745704_00081</name>
</gene>
<feature type="region of interest" description="Disordered" evidence="19">
    <location>
        <begin position="1010"/>
        <end position="1031"/>
    </location>
</feature>
<evidence type="ECO:0000256" key="16">
    <source>
        <dbReference type="PROSITE-ProRule" id="PRU00110"/>
    </source>
</evidence>
<evidence type="ECO:0000256" key="18">
    <source>
        <dbReference type="SAM" id="Coils"/>
    </source>
</evidence>
<dbReference type="InterPro" id="IPR008207">
    <property type="entry name" value="Sig_transdc_His_kin_Hpt_dom"/>
</dbReference>
<dbReference type="GO" id="GO:0000155">
    <property type="term" value="F:phosphorelay sensor kinase activity"/>
    <property type="evidence" value="ECO:0007669"/>
    <property type="project" value="InterPro"/>
</dbReference>
<dbReference type="InterPro" id="IPR003661">
    <property type="entry name" value="HisK_dim/P_dom"/>
</dbReference>
<dbReference type="FunFam" id="1.10.287.130:FF:000002">
    <property type="entry name" value="Two-component osmosensing histidine kinase"/>
    <property type="match status" value="1"/>
</dbReference>
<dbReference type="GO" id="GO:0005886">
    <property type="term" value="C:plasma membrane"/>
    <property type="evidence" value="ECO:0007669"/>
    <property type="project" value="UniProtKB-SubCell"/>
</dbReference>
<dbReference type="Pfam" id="PF00512">
    <property type="entry name" value="HisKA"/>
    <property type="match status" value="1"/>
</dbReference>
<dbReference type="SMART" id="SM00448">
    <property type="entry name" value="REC"/>
    <property type="match status" value="2"/>
</dbReference>
<dbReference type="SUPFAM" id="SSF52172">
    <property type="entry name" value="CheY-like"/>
    <property type="match status" value="2"/>
</dbReference>
<dbReference type="Proteomes" id="UP000190027">
    <property type="component" value="Unassembled WGS sequence"/>
</dbReference>
<evidence type="ECO:0000259" key="21">
    <source>
        <dbReference type="PROSITE" id="PS50109"/>
    </source>
</evidence>
<dbReference type="SUPFAM" id="SSF47226">
    <property type="entry name" value="Histidine-containing phosphotransfer domain, HPT domain"/>
    <property type="match status" value="1"/>
</dbReference>
<comment type="subunit">
    <text evidence="14">At low DSF concentrations, interacts with RpfF.</text>
</comment>
<dbReference type="CDD" id="cd16922">
    <property type="entry name" value="HATPase_EvgS-ArcB-TorS-like"/>
    <property type="match status" value="1"/>
</dbReference>
<dbReference type="PRINTS" id="PR00344">
    <property type="entry name" value="BCTRLSENSOR"/>
</dbReference>
<feature type="domain" description="Response regulatory" evidence="22">
    <location>
        <begin position="762"/>
        <end position="878"/>
    </location>
</feature>
<comment type="subcellular location">
    <subcellularLocation>
        <location evidence="2">Cell membrane</location>
        <topology evidence="2">Multi-pass membrane protein</topology>
    </subcellularLocation>
</comment>
<evidence type="ECO:0000259" key="23">
    <source>
        <dbReference type="PROSITE" id="PS50894"/>
    </source>
</evidence>
<dbReference type="Pfam" id="PF02518">
    <property type="entry name" value="HATPase_c"/>
    <property type="match status" value="1"/>
</dbReference>
<protein>
    <recommendedName>
        <fullName evidence="15">Sensory/regulatory protein RpfC</fullName>
        <ecNumber evidence="3">2.7.13.3</ecNumber>
    </recommendedName>
</protein>
<dbReference type="PANTHER" id="PTHR45339">
    <property type="entry name" value="HYBRID SIGNAL TRANSDUCTION HISTIDINE KINASE J"/>
    <property type="match status" value="1"/>
</dbReference>
<dbReference type="AlphaFoldDB" id="A0A1T4W1W6"/>
<feature type="domain" description="HPt" evidence="23">
    <location>
        <begin position="922"/>
        <end position="1010"/>
    </location>
</feature>
<feature type="compositionally biased region" description="Low complexity" evidence="19">
    <location>
        <begin position="1012"/>
        <end position="1031"/>
    </location>
</feature>
<comment type="catalytic activity">
    <reaction evidence="1">
        <text>ATP + protein L-histidine = ADP + protein N-phospho-L-histidine.</text>
        <dbReference type="EC" id="2.7.13.3"/>
    </reaction>
</comment>
<dbReference type="InterPro" id="IPR003594">
    <property type="entry name" value="HATPase_dom"/>
</dbReference>
<dbReference type="SMART" id="SM00388">
    <property type="entry name" value="HisKA"/>
    <property type="match status" value="1"/>
</dbReference>
<evidence type="ECO:0000256" key="5">
    <source>
        <dbReference type="ARBA" id="ARBA00022553"/>
    </source>
</evidence>
<evidence type="ECO:0000256" key="8">
    <source>
        <dbReference type="ARBA" id="ARBA00022741"/>
    </source>
</evidence>
<proteinExistence type="predicted"/>
<dbReference type="Pfam" id="PF01627">
    <property type="entry name" value="Hpt"/>
    <property type="match status" value="1"/>
</dbReference>
<dbReference type="Gene3D" id="3.30.565.10">
    <property type="entry name" value="Histidine kinase-like ATPase, C-terminal domain"/>
    <property type="match status" value="1"/>
</dbReference>
<dbReference type="GO" id="GO:0005524">
    <property type="term" value="F:ATP binding"/>
    <property type="evidence" value="ECO:0007669"/>
    <property type="project" value="UniProtKB-KW"/>
</dbReference>
<feature type="transmembrane region" description="Helical" evidence="20">
    <location>
        <begin position="12"/>
        <end position="34"/>
    </location>
</feature>
<dbReference type="EMBL" id="FUYC01000001">
    <property type="protein sequence ID" value="SKA71139.1"/>
    <property type="molecule type" value="Genomic_DNA"/>
</dbReference>
<evidence type="ECO:0000256" key="13">
    <source>
        <dbReference type="ARBA" id="ARBA00023136"/>
    </source>
</evidence>
<evidence type="ECO:0000313" key="25">
    <source>
        <dbReference type="Proteomes" id="UP000190027"/>
    </source>
</evidence>
<feature type="modified residue" description="4-aspartylphosphate" evidence="17">
    <location>
        <position position="811"/>
    </location>
</feature>
<dbReference type="InterPro" id="IPR011006">
    <property type="entry name" value="CheY-like_superfamily"/>
</dbReference>
<evidence type="ECO:0000256" key="12">
    <source>
        <dbReference type="ARBA" id="ARBA00023012"/>
    </source>
</evidence>
<keyword evidence="13 20" id="KW-0472">Membrane</keyword>
<dbReference type="Pfam" id="PF21623">
    <property type="entry name" value="HK_sensor_dom_bact"/>
    <property type="match status" value="1"/>
</dbReference>
<dbReference type="InterPro" id="IPR005467">
    <property type="entry name" value="His_kinase_dom"/>
</dbReference>
<keyword evidence="9 24" id="KW-0418">Kinase</keyword>
<feature type="modified residue" description="Phosphohistidine" evidence="16">
    <location>
        <position position="961"/>
    </location>
</feature>
<evidence type="ECO:0000259" key="22">
    <source>
        <dbReference type="PROSITE" id="PS50110"/>
    </source>
</evidence>
<keyword evidence="12" id="KW-0902">Two-component regulatory system</keyword>
<evidence type="ECO:0000256" key="10">
    <source>
        <dbReference type="ARBA" id="ARBA00022840"/>
    </source>
</evidence>
<dbReference type="STRING" id="1121449.SAMN02745704_00081"/>
<evidence type="ECO:0000256" key="11">
    <source>
        <dbReference type="ARBA" id="ARBA00022989"/>
    </source>
</evidence>
<keyword evidence="18" id="KW-0175">Coiled coil</keyword>
<keyword evidence="10" id="KW-0067">ATP-binding</keyword>
<dbReference type="InterPro" id="IPR036890">
    <property type="entry name" value="HATPase_C_sf"/>
</dbReference>
<dbReference type="FunFam" id="3.30.565.10:FF:000010">
    <property type="entry name" value="Sensor histidine kinase RcsC"/>
    <property type="match status" value="1"/>
</dbReference>
<dbReference type="PROSITE" id="PS50110">
    <property type="entry name" value="RESPONSE_REGULATORY"/>
    <property type="match status" value="2"/>
</dbReference>
<dbReference type="SUPFAM" id="SSF47384">
    <property type="entry name" value="Homodimeric domain of signal transducing histidine kinase"/>
    <property type="match status" value="1"/>
</dbReference>
<dbReference type="Pfam" id="PF00072">
    <property type="entry name" value="Response_reg"/>
    <property type="match status" value="2"/>
</dbReference>
<feature type="modified residue" description="4-aspartylphosphate" evidence="17">
    <location>
        <position position="668"/>
    </location>
</feature>
<organism evidence="24 25">
    <name type="scientific">Paucidesulfovibrio gracilis DSM 16080</name>
    <dbReference type="NCBI Taxonomy" id="1121449"/>
    <lineage>
        <taxon>Bacteria</taxon>
        <taxon>Pseudomonadati</taxon>
        <taxon>Thermodesulfobacteriota</taxon>
        <taxon>Desulfovibrionia</taxon>
        <taxon>Desulfovibrionales</taxon>
        <taxon>Desulfovibrionaceae</taxon>
        <taxon>Paucidesulfovibrio</taxon>
    </lineage>
</organism>
<reference evidence="24 25" key="1">
    <citation type="submission" date="2017-02" db="EMBL/GenBank/DDBJ databases">
        <authorList>
            <person name="Peterson S.W."/>
        </authorList>
    </citation>
    <scope>NUCLEOTIDE SEQUENCE [LARGE SCALE GENOMIC DNA]</scope>
    <source>
        <strain evidence="24 25">DSM 16080</strain>
    </source>
</reference>
<dbReference type="SUPFAM" id="SSF55874">
    <property type="entry name" value="ATPase domain of HSP90 chaperone/DNA topoisomerase II/histidine kinase"/>
    <property type="match status" value="1"/>
</dbReference>
<dbReference type="RefSeq" id="WP_078715676.1">
    <property type="nucleotide sequence ID" value="NZ_FUYC01000001.1"/>
</dbReference>
<dbReference type="EC" id="2.7.13.3" evidence="3"/>
<keyword evidence="7 20" id="KW-0812">Transmembrane</keyword>
<evidence type="ECO:0000256" key="15">
    <source>
        <dbReference type="ARBA" id="ARBA00068150"/>
    </source>
</evidence>
<keyword evidence="5 17" id="KW-0597">Phosphoprotein</keyword>
<dbReference type="CDD" id="cd00082">
    <property type="entry name" value="HisKA"/>
    <property type="match status" value="1"/>
</dbReference>
<evidence type="ECO:0000256" key="19">
    <source>
        <dbReference type="SAM" id="MobiDB-lite"/>
    </source>
</evidence>
<dbReference type="InterPro" id="IPR001789">
    <property type="entry name" value="Sig_transdc_resp-reg_receiver"/>
</dbReference>
<feature type="transmembrane region" description="Helical" evidence="20">
    <location>
        <begin position="322"/>
        <end position="345"/>
    </location>
</feature>
<dbReference type="CDD" id="cd17546">
    <property type="entry name" value="REC_hyHK_CKI1_RcsC-like"/>
    <property type="match status" value="2"/>
</dbReference>
<keyword evidence="11 20" id="KW-1133">Transmembrane helix</keyword>
<dbReference type="OrthoDB" id="5468627at2"/>
<dbReference type="InterPro" id="IPR029151">
    <property type="entry name" value="Sensor-like_sf"/>
</dbReference>
<keyword evidence="6" id="KW-0808">Transferase</keyword>
<evidence type="ECO:0000256" key="6">
    <source>
        <dbReference type="ARBA" id="ARBA00022679"/>
    </source>
</evidence>
<evidence type="ECO:0000256" key="17">
    <source>
        <dbReference type="PROSITE-ProRule" id="PRU00169"/>
    </source>
</evidence>
<dbReference type="InterPro" id="IPR004358">
    <property type="entry name" value="Sig_transdc_His_kin-like_C"/>
</dbReference>
<dbReference type="Gene3D" id="1.20.120.160">
    <property type="entry name" value="HPT domain"/>
    <property type="match status" value="1"/>
</dbReference>
<evidence type="ECO:0000256" key="20">
    <source>
        <dbReference type="SAM" id="Phobius"/>
    </source>
</evidence>
<dbReference type="PANTHER" id="PTHR45339:SF1">
    <property type="entry name" value="HYBRID SIGNAL TRANSDUCTION HISTIDINE KINASE J"/>
    <property type="match status" value="1"/>
</dbReference>
<evidence type="ECO:0000256" key="9">
    <source>
        <dbReference type="ARBA" id="ARBA00022777"/>
    </source>
</evidence>
<evidence type="ECO:0000256" key="7">
    <source>
        <dbReference type="ARBA" id="ARBA00022692"/>
    </source>
</evidence>
<evidence type="ECO:0000256" key="3">
    <source>
        <dbReference type="ARBA" id="ARBA00012438"/>
    </source>
</evidence>
<keyword evidence="8" id="KW-0547">Nucleotide-binding</keyword>
<evidence type="ECO:0000256" key="2">
    <source>
        <dbReference type="ARBA" id="ARBA00004651"/>
    </source>
</evidence>
<name>A0A1T4W1W6_9BACT</name>
<evidence type="ECO:0000256" key="14">
    <source>
        <dbReference type="ARBA" id="ARBA00064003"/>
    </source>
</evidence>
<dbReference type="Gene3D" id="1.10.287.130">
    <property type="match status" value="1"/>
</dbReference>
<dbReference type="SMART" id="SM00387">
    <property type="entry name" value="HATPase_c"/>
    <property type="match status" value="1"/>
</dbReference>
<dbReference type="PROSITE" id="PS50894">
    <property type="entry name" value="HPT"/>
    <property type="match status" value="1"/>
</dbReference>
<accession>A0A1T4W1W6</accession>
<feature type="coiled-coil region" evidence="18">
    <location>
        <begin position="972"/>
        <end position="999"/>
    </location>
</feature>
<evidence type="ECO:0000256" key="4">
    <source>
        <dbReference type="ARBA" id="ARBA00022475"/>
    </source>
</evidence>
<keyword evidence="25" id="KW-1185">Reference proteome</keyword>
<evidence type="ECO:0000313" key="24">
    <source>
        <dbReference type="EMBL" id="SKA71139.1"/>
    </source>
</evidence>
<evidence type="ECO:0000256" key="1">
    <source>
        <dbReference type="ARBA" id="ARBA00000085"/>
    </source>
</evidence>
<dbReference type="SUPFAM" id="SSF103190">
    <property type="entry name" value="Sensory domain-like"/>
    <property type="match status" value="2"/>
</dbReference>